<dbReference type="PANTHER" id="PTHR43814">
    <property type="entry name" value="ARGININOSUCCINATE LYASE"/>
    <property type="match status" value="1"/>
</dbReference>
<evidence type="ECO:0000313" key="7">
    <source>
        <dbReference type="Proteomes" id="UP000290365"/>
    </source>
</evidence>
<dbReference type="EMBL" id="CP035758">
    <property type="protein sequence ID" value="QBD83483.1"/>
    <property type="molecule type" value="Genomic_DNA"/>
</dbReference>
<dbReference type="Gene3D" id="1.10.40.30">
    <property type="entry name" value="Fumarase/aspartase (C-terminal domain)"/>
    <property type="match status" value="1"/>
</dbReference>
<evidence type="ECO:0000256" key="3">
    <source>
        <dbReference type="ARBA" id="ARBA00022571"/>
    </source>
</evidence>
<sequence length="506" mass="56835">MQDEKKMPANLTGRIAAGPHTSLDEDILTPQFHYDLAYLLPWYIQIEKVLLLEYRRMDLLNLEEALSIGTILNSIRRDTLQPKREENMSDIAFAIERQVEQSLSHLPGAWHVDRSRNDFQACAQLLSGREQLLAIIDQMVSFAWAVHRRASAMTEMIMPGYTHYQAAQVISPGFYLTALIEEMLASTTALLNIYDGLNTCPLGAGAMAGQQLPWDRVRMASLLGFDRPQRHALVSVASRDWRTRIAAELSTIGATLSRFITDLIAWGSGPYAFISLPDEFSGISSAMPQKKNFPVLERLRARTAHLTAYYQDFIMGQRNTSYTNLVEVSKEAGSQLSSMFTTMASLLRIFTLVIDQMEFQSETMRHACTQEYFGGFALANHLTLQAGISTRQGQVAAGKYIVQAIQQGFTPGQGSAHLLHAICQAQGYSADIAYHTLQELFDPEHNLQEKHTSGSTGTQAVEQMLREQTNDLQHVQTVRQSKQFQIEQALREIDRQLSGEKEVEDL</sequence>
<dbReference type="EC" id="4.3.2.1" evidence="2"/>
<dbReference type="InterPro" id="IPR008948">
    <property type="entry name" value="L-Aspartase-like"/>
</dbReference>
<keyword evidence="7" id="KW-1185">Reference proteome</keyword>
<proteinExistence type="predicted"/>
<dbReference type="PRINTS" id="PR00149">
    <property type="entry name" value="FUMRATELYASE"/>
</dbReference>
<evidence type="ECO:0000256" key="4">
    <source>
        <dbReference type="ARBA" id="ARBA00023239"/>
    </source>
</evidence>
<dbReference type="InterPro" id="IPR022761">
    <property type="entry name" value="Fumarate_lyase_N"/>
</dbReference>
<dbReference type="PANTHER" id="PTHR43814:SF1">
    <property type="entry name" value="ARGININOSUCCINATE LYASE"/>
    <property type="match status" value="1"/>
</dbReference>
<dbReference type="UniPathway" id="UPA00068">
    <property type="reaction ID" value="UER00114"/>
</dbReference>
<name>A0A4P6K659_KTERU</name>
<keyword evidence="4 6" id="KW-0456">Lyase</keyword>
<dbReference type="AlphaFoldDB" id="A0A4P6K659"/>
<dbReference type="Gene3D" id="1.20.200.10">
    <property type="entry name" value="Fumarase/aspartase (Central domain)"/>
    <property type="match status" value="1"/>
</dbReference>
<dbReference type="KEGG" id="kbs:EPA93_15135"/>
<dbReference type="GO" id="GO:0042450">
    <property type="term" value="P:L-arginine biosynthetic process via ornithine"/>
    <property type="evidence" value="ECO:0007669"/>
    <property type="project" value="InterPro"/>
</dbReference>
<evidence type="ECO:0000256" key="1">
    <source>
        <dbReference type="ARBA" id="ARBA00004941"/>
    </source>
</evidence>
<dbReference type="PRINTS" id="PR00145">
    <property type="entry name" value="ARGSUCLYASE"/>
</dbReference>
<dbReference type="OrthoDB" id="9769623at2"/>
<evidence type="ECO:0000313" key="6">
    <source>
        <dbReference type="EMBL" id="QBD83483.1"/>
    </source>
</evidence>
<dbReference type="SUPFAM" id="SSF48557">
    <property type="entry name" value="L-aspartase-like"/>
    <property type="match status" value="1"/>
</dbReference>
<feature type="domain" description="Fumarate lyase N-terminal" evidence="5">
    <location>
        <begin position="89"/>
        <end position="298"/>
    </location>
</feature>
<dbReference type="Gene3D" id="1.10.275.10">
    <property type="entry name" value="Fumarase/aspartase (N-terminal domain)"/>
    <property type="match status" value="1"/>
</dbReference>
<dbReference type="GO" id="GO:0004056">
    <property type="term" value="F:argininosuccinate lyase activity"/>
    <property type="evidence" value="ECO:0007669"/>
    <property type="project" value="UniProtKB-EC"/>
</dbReference>
<evidence type="ECO:0000259" key="5">
    <source>
        <dbReference type="Pfam" id="PF00206"/>
    </source>
</evidence>
<dbReference type="Pfam" id="PF00206">
    <property type="entry name" value="Lyase_1"/>
    <property type="match status" value="1"/>
</dbReference>
<dbReference type="InterPro" id="IPR000362">
    <property type="entry name" value="Fumarate_lyase_fam"/>
</dbReference>
<dbReference type="Proteomes" id="UP000290365">
    <property type="component" value="Chromosome"/>
</dbReference>
<evidence type="ECO:0000256" key="2">
    <source>
        <dbReference type="ARBA" id="ARBA00012338"/>
    </source>
</evidence>
<dbReference type="InterPro" id="IPR024083">
    <property type="entry name" value="Fumarase/histidase_N"/>
</dbReference>
<comment type="pathway">
    <text evidence="1">Amino-acid biosynthesis; L-arginine biosynthesis; L-arginine from L-ornithine and carbamoyl phosphate: step 3/3.</text>
</comment>
<dbReference type="InterPro" id="IPR009049">
    <property type="entry name" value="Argininosuccinate_lyase"/>
</dbReference>
<accession>A0A4P6K659</accession>
<organism evidence="6 7">
    <name type="scientific">Ktedonosporobacter rubrisoli</name>
    <dbReference type="NCBI Taxonomy" id="2509675"/>
    <lineage>
        <taxon>Bacteria</taxon>
        <taxon>Bacillati</taxon>
        <taxon>Chloroflexota</taxon>
        <taxon>Ktedonobacteria</taxon>
        <taxon>Ktedonobacterales</taxon>
        <taxon>Ktedonosporobacteraceae</taxon>
        <taxon>Ktedonosporobacter</taxon>
    </lineage>
</organism>
<gene>
    <name evidence="6" type="ORF">EPA93_15135</name>
</gene>
<reference evidence="6 7" key="1">
    <citation type="submission" date="2019-01" db="EMBL/GenBank/DDBJ databases">
        <title>Ktedonosporobacter rubrisoli SCAWS-G2.</title>
        <authorList>
            <person name="Huang Y."/>
            <person name="Yan B."/>
        </authorList>
    </citation>
    <scope>NUCLEOTIDE SEQUENCE [LARGE SCALE GENOMIC DNA]</scope>
    <source>
        <strain evidence="6 7">SCAWS-G2</strain>
    </source>
</reference>
<keyword evidence="3" id="KW-0055">Arginine biosynthesis</keyword>
<keyword evidence="3" id="KW-0028">Amino-acid biosynthesis</keyword>
<dbReference type="GO" id="GO:0005829">
    <property type="term" value="C:cytosol"/>
    <property type="evidence" value="ECO:0007669"/>
    <property type="project" value="TreeGrafter"/>
</dbReference>
<protein>
    <recommendedName>
        <fullName evidence="2">argininosuccinate lyase</fullName>
        <ecNumber evidence="2">4.3.2.1</ecNumber>
    </recommendedName>
</protein>